<dbReference type="PROSITE" id="PS51029">
    <property type="entry name" value="MADF"/>
    <property type="match status" value="1"/>
</dbReference>
<feature type="domain" description="MADF" evidence="1">
    <location>
        <begin position="64"/>
        <end position="157"/>
    </location>
</feature>
<dbReference type="SMART" id="SM00595">
    <property type="entry name" value="MADF"/>
    <property type="match status" value="1"/>
</dbReference>
<dbReference type="GO" id="GO:0005667">
    <property type="term" value="C:transcription regulator complex"/>
    <property type="evidence" value="ECO:0007669"/>
    <property type="project" value="TreeGrafter"/>
</dbReference>
<dbReference type="InterPro" id="IPR039353">
    <property type="entry name" value="TF_Adf1"/>
</dbReference>
<organism evidence="2 3">
    <name type="scientific">Cyphomyrmex costatus</name>
    <dbReference type="NCBI Taxonomy" id="456900"/>
    <lineage>
        <taxon>Eukaryota</taxon>
        <taxon>Metazoa</taxon>
        <taxon>Ecdysozoa</taxon>
        <taxon>Arthropoda</taxon>
        <taxon>Hexapoda</taxon>
        <taxon>Insecta</taxon>
        <taxon>Pterygota</taxon>
        <taxon>Neoptera</taxon>
        <taxon>Endopterygota</taxon>
        <taxon>Hymenoptera</taxon>
        <taxon>Apocrita</taxon>
        <taxon>Aculeata</taxon>
        <taxon>Formicoidea</taxon>
        <taxon>Formicidae</taxon>
        <taxon>Myrmicinae</taxon>
        <taxon>Cyphomyrmex</taxon>
    </lineage>
</organism>
<proteinExistence type="predicted"/>
<dbReference type="Proteomes" id="UP000078542">
    <property type="component" value="Unassembled WGS sequence"/>
</dbReference>
<dbReference type="PANTHER" id="PTHR12243">
    <property type="entry name" value="MADF DOMAIN TRANSCRIPTION FACTOR"/>
    <property type="match status" value="1"/>
</dbReference>
<accession>A0A151II07</accession>
<name>A0A151II07_9HYME</name>
<dbReference type="EMBL" id="KQ977545">
    <property type="protein sequence ID" value="KYN02042.1"/>
    <property type="molecule type" value="Genomic_DNA"/>
</dbReference>
<dbReference type="STRING" id="456900.A0A151II07"/>
<reference evidence="2 3" key="1">
    <citation type="submission" date="2016-03" db="EMBL/GenBank/DDBJ databases">
        <title>Cyphomyrmex costatus WGS genome.</title>
        <authorList>
            <person name="Nygaard S."/>
            <person name="Hu H."/>
            <person name="Boomsma J."/>
            <person name="Zhang G."/>
        </authorList>
    </citation>
    <scope>NUCLEOTIDE SEQUENCE [LARGE SCALE GENOMIC DNA]</scope>
    <source>
        <strain evidence="2">MS0001</strain>
        <tissue evidence="2">Whole body</tissue>
    </source>
</reference>
<dbReference type="AlphaFoldDB" id="A0A151II07"/>
<dbReference type="InterPro" id="IPR006578">
    <property type="entry name" value="MADF-dom"/>
</dbReference>
<gene>
    <name evidence="2" type="ORF">ALC62_07156</name>
</gene>
<dbReference type="GO" id="GO:0006357">
    <property type="term" value="P:regulation of transcription by RNA polymerase II"/>
    <property type="evidence" value="ECO:0007669"/>
    <property type="project" value="TreeGrafter"/>
</dbReference>
<evidence type="ECO:0000313" key="3">
    <source>
        <dbReference type="Proteomes" id="UP000078542"/>
    </source>
</evidence>
<dbReference type="GO" id="GO:0005634">
    <property type="term" value="C:nucleus"/>
    <property type="evidence" value="ECO:0007669"/>
    <property type="project" value="TreeGrafter"/>
</dbReference>
<feature type="non-terminal residue" evidence="2">
    <location>
        <position position="1"/>
    </location>
</feature>
<dbReference type="PANTHER" id="PTHR12243:SF67">
    <property type="entry name" value="COREPRESSOR OF PANGOLIN, ISOFORM A-RELATED"/>
    <property type="match status" value="1"/>
</dbReference>
<sequence>VHTCGICEVIVEETSIPTHGCMEAYTQLFIDENFYFYPVTENRSLNKRDQRATRSTLNYDDEKLLILSVQERRPLWDFTIPLEQRCQRVIKKLWDEVSEAMGAWWNREEAKKKFKHLHDAYRRIINSENHPSGSARPPPTKKWHHYDSMEFLRNLCLVRQLIEERGRQFSALDRIADSLCQPQTPFALPAAPKLNHIELALGIIGHRLQQMDPKTQLHIIQQIMNLTYDVLKED</sequence>
<protein>
    <recommendedName>
        <fullName evidence="1">MADF domain-containing protein</fullName>
    </recommendedName>
</protein>
<evidence type="ECO:0000313" key="2">
    <source>
        <dbReference type="EMBL" id="KYN02042.1"/>
    </source>
</evidence>
<evidence type="ECO:0000259" key="1">
    <source>
        <dbReference type="PROSITE" id="PS51029"/>
    </source>
</evidence>
<dbReference type="Pfam" id="PF10545">
    <property type="entry name" value="MADF_DNA_bdg"/>
    <property type="match status" value="1"/>
</dbReference>
<keyword evidence="3" id="KW-1185">Reference proteome</keyword>